<feature type="signal peptide" evidence="6">
    <location>
        <begin position="1"/>
        <end position="24"/>
    </location>
</feature>
<reference evidence="9" key="1">
    <citation type="submission" date="2016-01" db="EMBL/GenBank/DDBJ databases">
        <authorList>
            <person name="Mitreva M."/>
            <person name="Pepin K.H."/>
            <person name="Mihindukulasuriya K.A."/>
            <person name="Fulton R."/>
            <person name="Fronick C."/>
            <person name="O'Laughlin M."/>
            <person name="Miner T."/>
            <person name="Herter B."/>
            <person name="Rosa B.A."/>
            <person name="Cordes M."/>
            <person name="Tomlinson C."/>
            <person name="Wollam A."/>
            <person name="Palsikar V.B."/>
            <person name="Mardis E.R."/>
            <person name="Wilson R.K."/>
        </authorList>
    </citation>
    <scope>NUCLEOTIDE SEQUENCE [LARGE SCALE GENOMIC DNA]</scope>
    <source>
        <strain evidence="9">CMW8396</strain>
    </source>
</reference>
<sequence>MEVKTMKRTLVAMLLFLVSMVSFAAGGSLLVKKLEVLNNQEVPASIILNQMDLKEGKPFSTEVMLHDFQTLKASKYLEDVMIQPQAYEGGVNVVVNVVEKKDAQMLLREDGIISVSEQANVDKSLILSNIMISGNQLVSTSDMKAVLPLKQGGYFSKTAIEDGQKALLATGYFKEVVPSTQKNGNGVEVTYTVVENPVIQGINIHGNTLFSTQDILKALKTKTGEVLNINYLRADRDAIMNLYQDQGYTLSEITDMGLNEKGELEVVVSEGIVRNVSFQKMVTKQKGHRRKPTDDILKTQDYVIQREIELQSGKIYNSQDYDNTVQNLMRLGIFKNIKSEIRRVPGDPNGRDIVLLIDEDRTAILQGAISYGSETGVMGTLSLKDNNWKGRAQEFGVNFEKSNKDYTGFTIDFFDPWIRDTDRISWGWSLYKTSYGDSDSALFNNIDTIGAKINVGKGFARNWRFSLGMKGEYVKEEANKGNFTQLKNGSWQYNGKNKNNPNERIFDKDAVNDKYWVWSIFPYLTYDTRNNPWNATSGEYAKLQLETGYAGGYKSGSFSNVTLELRKYHRGFWKKNIFAYKVVGGIMTHSTKEGQRFWVGGGNTLRGYDGGTFRGTQKVTATIENRTQINDILGIVFFADAGRAWNQKGRDPEYGNDETFSKGIATTAGVGLRLNTPMGPLRFDFGWPVGKLQDKYSQDRGMKFYFNMGQSF</sequence>
<keyword evidence="5" id="KW-0998">Cell outer membrane</keyword>
<dbReference type="PATRIC" id="fig|134605.3.peg.1746"/>
<proteinExistence type="predicted"/>
<evidence type="ECO:0000256" key="3">
    <source>
        <dbReference type="ARBA" id="ARBA00022729"/>
    </source>
</evidence>
<dbReference type="InterPro" id="IPR010827">
    <property type="entry name" value="BamA/TamA_POTRA"/>
</dbReference>
<comment type="caution">
    <text evidence="8">The sequence shown here is derived from an EMBL/GenBank/DDBJ whole genome shotgun (WGS) entry which is preliminary data.</text>
</comment>
<keyword evidence="9" id="KW-1185">Reference proteome</keyword>
<accession>A0A133N848</accession>
<feature type="domain" description="POTRA" evidence="7">
    <location>
        <begin position="197"/>
        <end position="271"/>
    </location>
</feature>
<evidence type="ECO:0000256" key="5">
    <source>
        <dbReference type="ARBA" id="ARBA00023237"/>
    </source>
</evidence>
<dbReference type="InterPro" id="IPR034746">
    <property type="entry name" value="POTRA"/>
</dbReference>
<protein>
    <submittedName>
        <fullName evidence="8">Outer membrane protein, OMP85 family</fullName>
    </submittedName>
</protein>
<dbReference type="InterPro" id="IPR000184">
    <property type="entry name" value="Bac_surfAg_D15"/>
</dbReference>
<evidence type="ECO:0000259" key="7">
    <source>
        <dbReference type="PROSITE" id="PS51779"/>
    </source>
</evidence>
<keyword evidence="2" id="KW-0812">Transmembrane</keyword>
<evidence type="ECO:0000256" key="1">
    <source>
        <dbReference type="ARBA" id="ARBA00004370"/>
    </source>
</evidence>
<keyword evidence="4" id="KW-0472">Membrane</keyword>
<gene>
    <name evidence="8" type="ORF">HMPREF3206_01765</name>
</gene>
<evidence type="ECO:0000313" key="8">
    <source>
        <dbReference type="EMBL" id="KXA12479.1"/>
    </source>
</evidence>
<dbReference type="EMBL" id="LRPX01000099">
    <property type="protein sequence ID" value="KXA12479.1"/>
    <property type="molecule type" value="Genomic_DNA"/>
</dbReference>
<evidence type="ECO:0000313" key="9">
    <source>
        <dbReference type="Proteomes" id="UP000070617"/>
    </source>
</evidence>
<keyword evidence="3 6" id="KW-0732">Signal</keyword>
<dbReference type="AlphaFoldDB" id="A0A133N848"/>
<organism evidence="8 9">
    <name type="scientific">Fusobacterium equinum</name>
    <dbReference type="NCBI Taxonomy" id="134605"/>
    <lineage>
        <taxon>Bacteria</taxon>
        <taxon>Fusobacteriati</taxon>
        <taxon>Fusobacteriota</taxon>
        <taxon>Fusobacteriia</taxon>
        <taxon>Fusobacteriales</taxon>
        <taxon>Fusobacteriaceae</taxon>
        <taxon>Fusobacterium</taxon>
    </lineage>
</organism>
<dbReference type="Gene3D" id="3.10.20.310">
    <property type="entry name" value="membrane protein fhac"/>
    <property type="match status" value="4"/>
</dbReference>
<dbReference type="PROSITE" id="PS51779">
    <property type="entry name" value="POTRA"/>
    <property type="match status" value="2"/>
</dbReference>
<evidence type="ECO:0000256" key="2">
    <source>
        <dbReference type="ARBA" id="ARBA00022692"/>
    </source>
</evidence>
<dbReference type="Pfam" id="PF01103">
    <property type="entry name" value="Omp85"/>
    <property type="match status" value="1"/>
</dbReference>
<dbReference type="PANTHER" id="PTHR12815">
    <property type="entry name" value="SORTING AND ASSEMBLY MACHINERY SAMM50 PROTEIN FAMILY MEMBER"/>
    <property type="match status" value="1"/>
</dbReference>
<evidence type="ECO:0000256" key="4">
    <source>
        <dbReference type="ARBA" id="ARBA00023136"/>
    </source>
</evidence>
<evidence type="ECO:0000256" key="6">
    <source>
        <dbReference type="SAM" id="SignalP"/>
    </source>
</evidence>
<feature type="domain" description="POTRA" evidence="7">
    <location>
        <begin position="125"/>
        <end position="196"/>
    </location>
</feature>
<dbReference type="STRING" id="134605.HMPREF3206_01765"/>
<dbReference type="GO" id="GO:0019867">
    <property type="term" value="C:outer membrane"/>
    <property type="evidence" value="ECO:0007669"/>
    <property type="project" value="InterPro"/>
</dbReference>
<dbReference type="Proteomes" id="UP000070617">
    <property type="component" value="Unassembled WGS sequence"/>
</dbReference>
<name>A0A133N848_9FUSO</name>
<dbReference type="PANTHER" id="PTHR12815:SF47">
    <property type="entry name" value="TRANSLOCATION AND ASSEMBLY MODULE SUBUNIT TAMA"/>
    <property type="match status" value="1"/>
</dbReference>
<dbReference type="Gene3D" id="2.40.160.50">
    <property type="entry name" value="membrane protein fhac: a member of the omp85/tpsb transporter family"/>
    <property type="match status" value="1"/>
</dbReference>
<dbReference type="Pfam" id="PF07244">
    <property type="entry name" value="POTRA"/>
    <property type="match status" value="4"/>
</dbReference>
<comment type="subcellular location">
    <subcellularLocation>
        <location evidence="1">Membrane</location>
    </subcellularLocation>
</comment>
<feature type="chain" id="PRO_5007457789" evidence="6">
    <location>
        <begin position="25"/>
        <end position="712"/>
    </location>
</feature>
<dbReference type="InterPro" id="IPR039910">
    <property type="entry name" value="D15-like"/>
</dbReference>